<comment type="caution">
    <text evidence="2">The sequence shown here is derived from an EMBL/GenBank/DDBJ whole genome shotgun (WGS) entry which is preliminary data.</text>
</comment>
<feature type="non-terminal residue" evidence="2">
    <location>
        <position position="64"/>
    </location>
</feature>
<dbReference type="InterPro" id="IPR050850">
    <property type="entry name" value="Peptidase_S1_Elastase_sf"/>
</dbReference>
<dbReference type="SUPFAM" id="SSF50494">
    <property type="entry name" value="Trypsin-like serine proteases"/>
    <property type="match status" value="1"/>
</dbReference>
<evidence type="ECO:0000313" key="2">
    <source>
        <dbReference type="EMBL" id="VDI11038.1"/>
    </source>
</evidence>
<dbReference type="Proteomes" id="UP000596742">
    <property type="component" value="Unassembled WGS sequence"/>
</dbReference>
<gene>
    <name evidence="2" type="ORF">MGAL_10B005730</name>
</gene>
<dbReference type="InterPro" id="IPR043504">
    <property type="entry name" value="Peptidase_S1_PA_chymotrypsin"/>
</dbReference>
<feature type="non-terminal residue" evidence="2">
    <location>
        <position position="1"/>
    </location>
</feature>
<dbReference type="GO" id="GO:0004252">
    <property type="term" value="F:serine-type endopeptidase activity"/>
    <property type="evidence" value="ECO:0007669"/>
    <property type="project" value="InterPro"/>
</dbReference>
<accession>A0A8B6CYT9</accession>
<dbReference type="InterPro" id="IPR018114">
    <property type="entry name" value="TRYPSIN_HIS"/>
</dbReference>
<dbReference type="InterPro" id="IPR009003">
    <property type="entry name" value="Peptidase_S1_PA"/>
</dbReference>
<protein>
    <recommendedName>
        <fullName evidence="1">Peptidase S1 domain-containing protein</fullName>
    </recommendedName>
</protein>
<dbReference type="Gene3D" id="2.40.10.10">
    <property type="entry name" value="Trypsin-like serine proteases"/>
    <property type="match status" value="1"/>
</dbReference>
<dbReference type="InterPro" id="IPR001254">
    <property type="entry name" value="Trypsin_dom"/>
</dbReference>
<reference evidence="2" key="1">
    <citation type="submission" date="2018-11" db="EMBL/GenBank/DDBJ databases">
        <authorList>
            <person name="Alioto T."/>
            <person name="Alioto T."/>
        </authorList>
    </citation>
    <scope>NUCLEOTIDE SEQUENCE</scope>
</reference>
<dbReference type="OrthoDB" id="6155696at2759"/>
<evidence type="ECO:0000259" key="1">
    <source>
        <dbReference type="Pfam" id="PF00089"/>
    </source>
</evidence>
<dbReference type="Pfam" id="PF00089">
    <property type="entry name" value="Trypsin"/>
    <property type="match status" value="1"/>
</dbReference>
<dbReference type="PANTHER" id="PTHR24257:SF10">
    <property type="entry name" value="ELASTASE-1"/>
    <property type="match status" value="1"/>
</dbReference>
<sequence>AFSADTSVKIVNGDNANIEDHPWQVSVQIKRTENGNFTHECGGSIIDQSWVLTAAHCNIYPEFP</sequence>
<dbReference type="AlphaFoldDB" id="A0A8B6CYT9"/>
<evidence type="ECO:0000313" key="3">
    <source>
        <dbReference type="Proteomes" id="UP000596742"/>
    </source>
</evidence>
<keyword evidence="3" id="KW-1185">Reference proteome</keyword>
<dbReference type="PANTHER" id="PTHR24257">
    <property type="entry name" value="CHYMOTRYPSIN-LIKE ELASTASE FAMILY MEMBER"/>
    <property type="match status" value="1"/>
</dbReference>
<name>A0A8B6CYT9_MYTGA</name>
<dbReference type="GO" id="GO:0006508">
    <property type="term" value="P:proteolysis"/>
    <property type="evidence" value="ECO:0007669"/>
    <property type="project" value="InterPro"/>
</dbReference>
<dbReference type="EMBL" id="UYJE01002471">
    <property type="protein sequence ID" value="VDI11038.1"/>
    <property type="molecule type" value="Genomic_DNA"/>
</dbReference>
<dbReference type="GO" id="GO:0005615">
    <property type="term" value="C:extracellular space"/>
    <property type="evidence" value="ECO:0007669"/>
    <property type="project" value="TreeGrafter"/>
</dbReference>
<organism evidence="2 3">
    <name type="scientific">Mytilus galloprovincialis</name>
    <name type="common">Mediterranean mussel</name>
    <dbReference type="NCBI Taxonomy" id="29158"/>
    <lineage>
        <taxon>Eukaryota</taxon>
        <taxon>Metazoa</taxon>
        <taxon>Spiralia</taxon>
        <taxon>Lophotrochozoa</taxon>
        <taxon>Mollusca</taxon>
        <taxon>Bivalvia</taxon>
        <taxon>Autobranchia</taxon>
        <taxon>Pteriomorphia</taxon>
        <taxon>Mytilida</taxon>
        <taxon>Mytiloidea</taxon>
        <taxon>Mytilidae</taxon>
        <taxon>Mytilinae</taxon>
        <taxon>Mytilus</taxon>
    </lineage>
</organism>
<dbReference type="PROSITE" id="PS00134">
    <property type="entry name" value="TRYPSIN_HIS"/>
    <property type="match status" value="1"/>
</dbReference>
<feature type="domain" description="Peptidase S1" evidence="1">
    <location>
        <begin position="10"/>
        <end position="57"/>
    </location>
</feature>
<proteinExistence type="predicted"/>